<dbReference type="eggNOG" id="COG0251">
    <property type="taxonomic scope" value="Bacteria"/>
</dbReference>
<dbReference type="Pfam" id="PF01042">
    <property type="entry name" value="Ribonuc_L-PSP"/>
    <property type="match status" value="1"/>
</dbReference>
<dbReference type="CDD" id="cd00448">
    <property type="entry name" value="YjgF_YER057c_UK114_family"/>
    <property type="match status" value="1"/>
</dbReference>
<dbReference type="Gene3D" id="3.30.1330.40">
    <property type="entry name" value="RutC-like"/>
    <property type="match status" value="1"/>
</dbReference>
<sequence length="125" mass="13545">MKKIINTENAPAAIGPYSQAVEVNGMLYISGQVPINPSTGKVEAEDITAQTEQVMRNIDAILTQAGYSFSDVIKSTCLLADMDDFKAMNEVYGRYYKENPPARAAFAVKALPLGVKVEIETIAAK</sequence>
<evidence type="ECO:0000313" key="2">
    <source>
        <dbReference type="EMBL" id="GAF02196.1"/>
    </source>
</evidence>
<dbReference type="NCBIfam" id="TIGR00004">
    <property type="entry name" value="Rid family detoxifying hydrolase"/>
    <property type="match status" value="1"/>
</dbReference>
<dbReference type="PROSITE" id="PS01094">
    <property type="entry name" value="UPF0076"/>
    <property type="match status" value="1"/>
</dbReference>
<gene>
    <name evidence="2" type="ORF">JCM21142_3824</name>
</gene>
<dbReference type="InterPro" id="IPR019897">
    <property type="entry name" value="RidA_CS"/>
</dbReference>
<dbReference type="InterPro" id="IPR006175">
    <property type="entry name" value="YjgF/YER057c/UK114"/>
</dbReference>
<dbReference type="AlphaFoldDB" id="W7YCL2"/>
<dbReference type="InterPro" id="IPR035959">
    <property type="entry name" value="RutC-like_sf"/>
</dbReference>
<evidence type="ECO:0000313" key="3">
    <source>
        <dbReference type="Proteomes" id="UP000019402"/>
    </source>
</evidence>
<protein>
    <submittedName>
        <fullName evidence="2">Enamine/imine deaminase</fullName>
    </submittedName>
</protein>
<dbReference type="OrthoDB" id="9803101at2"/>
<accession>W7YCL2</accession>
<comment type="caution">
    <text evidence="2">The sequence shown here is derived from an EMBL/GenBank/DDBJ whole genome shotgun (WGS) entry which is preliminary data.</text>
</comment>
<dbReference type="Proteomes" id="UP000019402">
    <property type="component" value="Unassembled WGS sequence"/>
</dbReference>
<dbReference type="FunFam" id="3.30.1330.40:FF:000001">
    <property type="entry name" value="L-PSP family endoribonuclease"/>
    <property type="match status" value="1"/>
</dbReference>
<dbReference type="GO" id="GO:0019239">
    <property type="term" value="F:deaminase activity"/>
    <property type="evidence" value="ECO:0007669"/>
    <property type="project" value="TreeGrafter"/>
</dbReference>
<proteinExistence type="inferred from homology"/>
<dbReference type="EMBL" id="BAMD01000007">
    <property type="protein sequence ID" value="GAF02196.1"/>
    <property type="molecule type" value="Genomic_DNA"/>
</dbReference>
<name>W7YCL2_9BACT</name>
<organism evidence="2 3">
    <name type="scientific">Saccharicrinis fermentans DSM 9555 = JCM 21142</name>
    <dbReference type="NCBI Taxonomy" id="869213"/>
    <lineage>
        <taxon>Bacteria</taxon>
        <taxon>Pseudomonadati</taxon>
        <taxon>Bacteroidota</taxon>
        <taxon>Bacteroidia</taxon>
        <taxon>Marinilabiliales</taxon>
        <taxon>Marinilabiliaceae</taxon>
        <taxon>Saccharicrinis</taxon>
    </lineage>
</organism>
<reference evidence="2 3" key="1">
    <citation type="journal article" date="2014" name="Genome Announc.">
        <title>Draft Genome Sequence of Cytophaga fermentans JCM 21142T, a Facultative Anaerobe Isolated from Marine Mud.</title>
        <authorList>
            <person name="Starns D."/>
            <person name="Oshima K."/>
            <person name="Suda W."/>
            <person name="Iino T."/>
            <person name="Yuki M."/>
            <person name="Inoue J."/>
            <person name="Kitamura K."/>
            <person name="Iida T."/>
            <person name="Darby A."/>
            <person name="Hattori M."/>
            <person name="Ohkuma M."/>
        </authorList>
    </citation>
    <scope>NUCLEOTIDE SEQUENCE [LARGE SCALE GENOMIC DNA]</scope>
    <source>
        <strain evidence="2 3">JCM 21142</strain>
    </source>
</reference>
<dbReference type="InterPro" id="IPR006056">
    <property type="entry name" value="RidA"/>
</dbReference>
<keyword evidence="3" id="KW-1185">Reference proteome</keyword>
<dbReference type="PANTHER" id="PTHR11803:SF39">
    <property type="entry name" value="2-IMINOBUTANOATE_2-IMINOPROPANOATE DEAMINASE"/>
    <property type="match status" value="1"/>
</dbReference>
<evidence type="ECO:0000256" key="1">
    <source>
        <dbReference type="ARBA" id="ARBA00010552"/>
    </source>
</evidence>
<comment type="similarity">
    <text evidence="1">Belongs to the RutC family.</text>
</comment>
<dbReference type="GO" id="GO:0005829">
    <property type="term" value="C:cytosol"/>
    <property type="evidence" value="ECO:0007669"/>
    <property type="project" value="TreeGrafter"/>
</dbReference>
<dbReference type="RefSeq" id="WP_027470657.1">
    <property type="nucleotide sequence ID" value="NZ_BAMD01000007.1"/>
</dbReference>
<dbReference type="PANTHER" id="PTHR11803">
    <property type="entry name" value="2-IMINOBUTANOATE/2-IMINOPROPANOATE DEAMINASE RIDA"/>
    <property type="match status" value="1"/>
</dbReference>
<dbReference type="SUPFAM" id="SSF55298">
    <property type="entry name" value="YjgF-like"/>
    <property type="match status" value="1"/>
</dbReference>
<dbReference type="STRING" id="869213.GCA_000517085_00663"/>